<protein>
    <submittedName>
        <fullName evidence="2">Uncharacterized protein</fullName>
    </submittedName>
</protein>
<evidence type="ECO:0000256" key="1">
    <source>
        <dbReference type="SAM" id="MobiDB-lite"/>
    </source>
</evidence>
<reference evidence="2" key="1">
    <citation type="submission" date="2022-08" db="EMBL/GenBank/DDBJ databases">
        <title>Genome sequencing of akame (Lates japonicus).</title>
        <authorList>
            <person name="Hashiguchi Y."/>
            <person name="Takahashi H."/>
        </authorList>
    </citation>
    <scope>NUCLEOTIDE SEQUENCE</scope>
    <source>
        <strain evidence="2">Kochi</strain>
    </source>
</reference>
<name>A0AAD3N0N1_LATJO</name>
<proteinExistence type="predicted"/>
<accession>A0AAD3N0N1</accession>
<keyword evidence="3" id="KW-1185">Reference proteome</keyword>
<dbReference type="AlphaFoldDB" id="A0AAD3N0N1"/>
<dbReference type="Proteomes" id="UP001279410">
    <property type="component" value="Unassembled WGS sequence"/>
</dbReference>
<evidence type="ECO:0000313" key="3">
    <source>
        <dbReference type="Proteomes" id="UP001279410"/>
    </source>
</evidence>
<feature type="compositionally biased region" description="Polar residues" evidence="1">
    <location>
        <begin position="109"/>
        <end position="121"/>
    </location>
</feature>
<gene>
    <name evidence="2" type="ORF">AKAME5_001459400</name>
</gene>
<comment type="caution">
    <text evidence="2">The sequence shown here is derived from an EMBL/GenBank/DDBJ whole genome shotgun (WGS) entry which is preliminary data.</text>
</comment>
<organism evidence="2 3">
    <name type="scientific">Lates japonicus</name>
    <name type="common">Japanese lates</name>
    <dbReference type="NCBI Taxonomy" id="270547"/>
    <lineage>
        <taxon>Eukaryota</taxon>
        <taxon>Metazoa</taxon>
        <taxon>Chordata</taxon>
        <taxon>Craniata</taxon>
        <taxon>Vertebrata</taxon>
        <taxon>Euteleostomi</taxon>
        <taxon>Actinopterygii</taxon>
        <taxon>Neopterygii</taxon>
        <taxon>Teleostei</taxon>
        <taxon>Neoteleostei</taxon>
        <taxon>Acanthomorphata</taxon>
        <taxon>Carangaria</taxon>
        <taxon>Carangaria incertae sedis</taxon>
        <taxon>Centropomidae</taxon>
        <taxon>Lates</taxon>
    </lineage>
</organism>
<sequence length="121" mass="13542">MLQKISYSHSTRDNTVLSIKAKVRQRFTEDMLVMKLGHFAADMLTNIAEVAAEEKSNTAIQYEMNYFLYEAREEPALSQEPNSAVVPGPPAFHIPPDEPPVITAVQDDMATSQQQGDTHHL</sequence>
<dbReference type="EMBL" id="BRZM01000056">
    <property type="protein sequence ID" value="GLD62931.1"/>
    <property type="molecule type" value="Genomic_DNA"/>
</dbReference>
<feature type="region of interest" description="Disordered" evidence="1">
    <location>
        <begin position="78"/>
        <end position="121"/>
    </location>
</feature>
<feature type="compositionally biased region" description="Pro residues" evidence="1">
    <location>
        <begin position="87"/>
        <end position="99"/>
    </location>
</feature>
<evidence type="ECO:0000313" key="2">
    <source>
        <dbReference type="EMBL" id="GLD62931.1"/>
    </source>
</evidence>